<organism evidence="2 3">
    <name type="scientific">Borborobacter arsenicus</name>
    <dbReference type="NCBI Taxonomy" id="1851146"/>
    <lineage>
        <taxon>Bacteria</taxon>
        <taxon>Pseudomonadati</taxon>
        <taxon>Pseudomonadota</taxon>
        <taxon>Alphaproteobacteria</taxon>
        <taxon>Hyphomicrobiales</taxon>
        <taxon>Phyllobacteriaceae</taxon>
        <taxon>Borborobacter</taxon>
    </lineage>
</organism>
<dbReference type="OrthoDB" id="9815163at2"/>
<protein>
    <submittedName>
        <fullName evidence="2">DUF427 domain-containing protein</fullName>
    </submittedName>
</protein>
<dbReference type="InterPro" id="IPR038694">
    <property type="entry name" value="DUF427_sf"/>
</dbReference>
<dbReference type="Pfam" id="PF04248">
    <property type="entry name" value="NTP_transf_9"/>
    <property type="match status" value="1"/>
</dbReference>
<comment type="caution">
    <text evidence="2">The sequence shown here is derived from an EMBL/GenBank/DDBJ whole genome shotgun (WGS) entry which is preliminary data.</text>
</comment>
<feature type="domain" description="DUF427" evidence="1">
    <location>
        <begin position="28"/>
        <end position="120"/>
    </location>
</feature>
<evidence type="ECO:0000313" key="3">
    <source>
        <dbReference type="Proteomes" id="UP000281647"/>
    </source>
</evidence>
<reference evidence="2 3" key="1">
    <citation type="submission" date="2018-11" db="EMBL/GenBank/DDBJ databases">
        <title>Pseudaminobacter arsenicus sp. nov., an arsenic-resistant bacterium isolated from arsenic-rich aquifers.</title>
        <authorList>
            <person name="Mu Y."/>
        </authorList>
    </citation>
    <scope>NUCLEOTIDE SEQUENCE [LARGE SCALE GENOMIC DNA]</scope>
    <source>
        <strain evidence="2 3">CB3</strain>
    </source>
</reference>
<name>A0A432V4X4_9HYPH</name>
<dbReference type="Proteomes" id="UP000281647">
    <property type="component" value="Unassembled WGS sequence"/>
</dbReference>
<sequence>METALNPAPGFQRNPSHRITVEPFDGTVVVTFSDAIVASSDNAKVLREAIYPPVYYIPFEDIYFEFLTRTDTHTHCPYKGDATYWRVSASGEALNDVMWAYEAPYDEMLAIRGHGAFYPDKVRIDAKPGAVGADF</sequence>
<evidence type="ECO:0000313" key="2">
    <source>
        <dbReference type="EMBL" id="RUM97201.1"/>
    </source>
</evidence>
<accession>A0A432V4X4</accession>
<proteinExistence type="predicted"/>
<dbReference type="PANTHER" id="PTHR34310:SF9">
    <property type="entry name" value="BLR5716 PROTEIN"/>
    <property type="match status" value="1"/>
</dbReference>
<dbReference type="PANTHER" id="PTHR34310">
    <property type="entry name" value="DUF427 DOMAIN PROTEIN (AFU_ORTHOLOGUE AFUA_3G02220)"/>
    <property type="match status" value="1"/>
</dbReference>
<dbReference type="AlphaFoldDB" id="A0A432V4X4"/>
<gene>
    <name evidence="2" type="ORF">EET67_13695</name>
</gene>
<dbReference type="EMBL" id="RKST01000013">
    <property type="protein sequence ID" value="RUM97201.1"/>
    <property type="molecule type" value="Genomic_DNA"/>
</dbReference>
<evidence type="ECO:0000259" key="1">
    <source>
        <dbReference type="Pfam" id="PF04248"/>
    </source>
</evidence>
<keyword evidence="3" id="KW-1185">Reference proteome</keyword>
<dbReference type="InterPro" id="IPR007361">
    <property type="entry name" value="DUF427"/>
</dbReference>
<dbReference type="RefSeq" id="WP_128625212.1">
    <property type="nucleotide sequence ID" value="NZ_ML133511.1"/>
</dbReference>
<dbReference type="Gene3D" id="2.170.150.40">
    <property type="entry name" value="Domain of unknown function (DUF427)"/>
    <property type="match status" value="1"/>
</dbReference>